<accession>A0A1X7HJC9</accession>
<dbReference type="InterPro" id="IPR050177">
    <property type="entry name" value="Lipid_A_modif_metabolic_enz"/>
</dbReference>
<evidence type="ECO:0000313" key="3">
    <source>
        <dbReference type="Proteomes" id="UP000192940"/>
    </source>
</evidence>
<dbReference type="InterPro" id="IPR036291">
    <property type="entry name" value="NAD(P)-bd_dom_sf"/>
</dbReference>
<dbReference type="AlphaFoldDB" id="A0A1X7HJC9"/>
<dbReference type="RefSeq" id="WP_208914622.1">
    <property type="nucleotide sequence ID" value="NZ_LT840184.1"/>
</dbReference>
<dbReference type="Proteomes" id="UP000192940">
    <property type="component" value="Chromosome I"/>
</dbReference>
<evidence type="ECO:0000259" key="1">
    <source>
        <dbReference type="Pfam" id="PF13460"/>
    </source>
</evidence>
<dbReference type="PANTHER" id="PTHR43245">
    <property type="entry name" value="BIFUNCTIONAL POLYMYXIN RESISTANCE PROTEIN ARNA"/>
    <property type="match status" value="1"/>
</dbReference>
<reference evidence="2 3" key="1">
    <citation type="submission" date="2017-04" db="EMBL/GenBank/DDBJ databases">
        <authorList>
            <person name="Afonso C.L."/>
            <person name="Miller P.J."/>
            <person name="Scott M.A."/>
            <person name="Spackman E."/>
            <person name="Goraichik I."/>
            <person name="Dimitrov K.M."/>
            <person name="Suarez D.L."/>
            <person name="Swayne D.E."/>
        </authorList>
    </citation>
    <scope>NUCLEOTIDE SEQUENCE [LARGE SCALE GENOMIC DNA]</scope>
    <source>
        <strain evidence="2 3">N3/975</strain>
    </source>
</reference>
<dbReference type="STRING" id="1313296.SAMN05661091_3812"/>
<proteinExistence type="predicted"/>
<organism evidence="2 3">
    <name type="scientific">Paenibacillus uliginis N3/975</name>
    <dbReference type="NCBI Taxonomy" id="1313296"/>
    <lineage>
        <taxon>Bacteria</taxon>
        <taxon>Bacillati</taxon>
        <taxon>Bacillota</taxon>
        <taxon>Bacilli</taxon>
        <taxon>Bacillales</taxon>
        <taxon>Paenibacillaceae</taxon>
        <taxon>Paenibacillus</taxon>
    </lineage>
</organism>
<sequence>MKKVLVLGGTRFFGKRLVANLMDSGAEVTILTRGNSNDDFGGNVNRLVADRKDPESLKQAVGSCEYDVVYDNICYTPEEAGDAAQLFAGRVGQYILTSTLSVYDFADHPLKEEDFDPYLYQVITNNNGEYNYKEGKRQAEAVLFSRHDLNVTAVRFPIVLGTDDYTKRLLFHVEHALKGEAIGLPAPDALISFIHAEEAAQFLKWAGEVKFDGPVNACSNGSVSVREIMDMIKLETGKIAPLHPSAEIDHMSPFGIPGDWTMDNSRAADAGFSFWNLKEWMPQLIAEYSKDMNL</sequence>
<evidence type="ECO:0000313" key="2">
    <source>
        <dbReference type="EMBL" id="SMF87626.1"/>
    </source>
</evidence>
<gene>
    <name evidence="2" type="ORF">SAMN05661091_3812</name>
</gene>
<dbReference type="SUPFAM" id="SSF51735">
    <property type="entry name" value="NAD(P)-binding Rossmann-fold domains"/>
    <property type="match status" value="1"/>
</dbReference>
<dbReference type="PANTHER" id="PTHR43245:SF13">
    <property type="entry name" value="UDP-D-APIOSE_UDP-D-XYLOSE SYNTHASE 2"/>
    <property type="match status" value="1"/>
</dbReference>
<protein>
    <submittedName>
        <fullName evidence="2">Nucleoside-diphosphate-sugar epimerase</fullName>
    </submittedName>
</protein>
<dbReference type="EMBL" id="LT840184">
    <property type="protein sequence ID" value="SMF87626.1"/>
    <property type="molecule type" value="Genomic_DNA"/>
</dbReference>
<dbReference type="Gene3D" id="3.40.50.720">
    <property type="entry name" value="NAD(P)-binding Rossmann-like Domain"/>
    <property type="match status" value="1"/>
</dbReference>
<dbReference type="Pfam" id="PF13460">
    <property type="entry name" value="NAD_binding_10"/>
    <property type="match status" value="1"/>
</dbReference>
<name>A0A1X7HJC9_9BACL</name>
<feature type="domain" description="NAD(P)-binding" evidence="1">
    <location>
        <begin position="8"/>
        <end position="163"/>
    </location>
</feature>
<keyword evidence="3" id="KW-1185">Reference proteome</keyword>
<dbReference type="InterPro" id="IPR016040">
    <property type="entry name" value="NAD(P)-bd_dom"/>
</dbReference>